<sequence>MNPDSRCPYCSTLHSTYQPLRAHIALAPYCHARDEENFKEPDSDVDSEPHNNSKSPNTSPTITPLDNDNTFVPSDFTTNSLGDDFRHATVEDIDDVPSNDPKSVYDPDYVWAVPYPGPAGTPINSTPALTPFESLQYKQQAENLEPWAPFQSGKEWELARWLMEARISQKRIDEFCKLQMVCT</sequence>
<protein>
    <submittedName>
        <fullName evidence="2">Uncharacterized protein</fullName>
    </submittedName>
</protein>
<dbReference type="AlphaFoldDB" id="A0A4V4HFC6"/>
<evidence type="ECO:0000256" key="1">
    <source>
        <dbReference type="SAM" id="MobiDB-lite"/>
    </source>
</evidence>
<evidence type="ECO:0000313" key="3">
    <source>
        <dbReference type="Proteomes" id="UP000297245"/>
    </source>
</evidence>
<proteinExistence type="predicted"/>
<feature type="compositionally biased region" description="Basic and acidic residues" evidence="1">
    <location>
        <begin position="37"/>
        <end position="51"/>
    </location>
</feature>
<feature type="region of interest" description="Disordered" evidence="1">
    <location>
        <begin position="37"/>
        <end position="77"/>
    </location>
</feature>
<organism evidence="2 3">
    <name type="scientific">Dendrothele bispora (strain CBS 962.96)</name>
    <dbReference type="NCBI Taxonomy" id="1314807"/>
    <lineage>
        <taxon>Eukaryota</taxon>
        <taxon>Fungi</taxon>
        <taxon>Dikarya</taxon>
        <taxon>Basidiomycota</taxon>
        <taxon>Agaricomycotina</taxon>
        <taxon>Agaricomycetes</taxon>
        <taxon>Agaricomycetidae</taxon>
        <taxon>Agaricales</taxon>
        <taxon>Agaricales incertae sedis</taxon>
        <taxon>Dendrothele</taxon>
    </lineage>
</organism>
<gene>
    <name evidence="2" type="ORF">K435DRAFT_668433</name>
</gene>
<dbReference type="OrthoDB" id="2688393at2759"/>
<feature type="compositionally biased region" description="Polar residues" evidence="1">
    <location>
        <begin position="52"/>
        <end position="77"/>
    </location>
</feature>
<dbReference type="Proteomes" id="UP000297245">
    <property type="component" value="Unassembled WGS sequence"/>
</dbReference>
<evidence type="ECO:0000313" key="2">
    <source>
        <dbReference type="EMBL" id="THU94435.1"/>
    </source>
</evidence>
<name>A0A4V4HFC6_DENBC</name>
<dbReference type="EMBL" id="ML179224">
    <property type="protein sequence ID" value="THU94435.1"/>
    <property type="molecule type" value="Genomic_DNA"/>
</dbReference>
<accession>A0A4V4HFC6</accession>
<reference evidence="2 3" key="1">
    <citation type="journal article" date="2019" name="Nat. Ecol. Evol.">
        <title>Megaphylogeny resolves global patterns of mushroom evolution.</title>
        <authorList>
            <person name="Varga T."/>
            <person name="Krizsan K."/>
            <person name="Foldi C."/>
            <person name="Dima B."/>
            <person name="Sanchez-Garcia M."/>
            <person name="Sanchez-Ramirez S."/>
            <person name="Szollosi G.J."/>
            <person name="Szarkandi J.G."/>
            <person name="Papp V."/>
            <person name="Albert L."/>
            <person name="Andreopoulos W."/>
            <person name="Angelini C."/>
            <person name="Antonin V."/>
            <person name="Barry K.W."/>
            <person name="Bougher N.L."/>
            <person name="Buchanan P."/>
            <person name="Buyck B."/>
            <person name="Bense V."/>
            <person name="Catcheside P."/>
            <person name="Chovatia M."/>
            <person name="Cooper J."/>
            <person name="Damon W."/>
            <person name="Desjardin D."/>
            <person name="Finy P."/>
            <person name="Geml J."/>
            <person name="Haridas S."/>
            <person name="Hughes K."/>
            <person name="Justo A."/>
            <person name="Karasinski D."/>
            <person name="Kautmanova I."/>
            <person name="Kiss B."/>
            <person name="Kocsube S."/>
            <person name="Kotiranta H."/>
            <person name="LaButti K.M."/>
            <person name="Lechner B.E."/>
            <person name="Liimatainen K."/>
            <person name="Lipzen A."/>
            <person name="Lukacs Z."/>
            <person name="Mihaltcheva S."/>
            <person name="Morgado L.N."/>
            <person name="Niskanen T."/>
            <person name="Noordeloos M.E."/>
            <person name="Ohm R.A."/>
            <person name="Ortiz-Santana B."/>
            <person name="Ovrebo C."/>
            <person name="Racz N."/>
            <person name="Riley R."/>
            <person name="Savchenko A."/>
            <person name="Shiryaev A."/>
            <person name="Soop K."/>
            <person name="Spirin V."/>
            <person name="Szebenyi C."/>
            <person name="Tomsovsky M."/>
            <person name="Tulloss R.E."/>
            <person name="Uehling J."/>
            <person name="Grigoriev I.V."/>
            <person name="Vagvolgyi C."/>
            <person name="Papp T."/>
            <person name="Martin F.M."/>
            <person name="Miettinen O."/>
            <person name="Hibbett D.S."/>
            <person name="Nagy L.G."/>
        </authorList>
    </citation>
    <scope>NUCLEOTIDE SEQUENCE [LARGE SCALE GENOMIC DNA]</scope>
    <source>
        <strain evidence="2 3">CBS 962.96</strain>
    </source>
</reference>
<keyword evidence="3" id="KW-1185">Reference proteome</keyword>